<comment type="caution">
    <text evidence="5">The sequence shown here is derived from an EMBL/GenBank/DDBJ whole genome shotgun (WGS) entry which is preliminary data.</text>
</comment>
<evidence type="ECO:0000313" key="6">
    <source>
        <dbReference type="Proteomes" id="UP001629113"/>
    </source>
</evidence>
<dbReference type="PANTHER" id="PTHR12482:SF62">
    <property type="entry name" value="LIPASE ROG1-RELATED"/>
    <property type="match status" value="1"/>
</dbReference>
<feature type="region of interest" description="Disordered" evidence="3">
    <location>
        <begin position="940"/>
        <end position="1162"/>
    </location>
</feature>
<feature type="region of interest" description="Disordered" evidence="3">
    <location>
        <begin position="810"/>
        <end position="875"/>
    </location>
</feature>
<gene>
    <name evidence="5" type="ORF">PVAG01_08376</name>
</gene>
<feature type="region of interest" description="Disordered" evidence="3">
    <location>
        <begin position="212"/>
        <end position="260"/>
    </location>
</feature>
<sequence length="1162" mass="125851">MLLLHQAGSVKIGEVVRYTVTYTPARDRILPSPPTLSLKIKNSSALALRAAFIHGPYTLYAAAYPSTFSPNTKFENPRREGVPEFEPNLKAGGSFTCELKVPADVRESAGTSTSRSDGRVRGDGGEEVKSVSWIIEVSSQVIFSTSAAVHYEILLGRDERSLSLGVLGNSGPTPGQISDHQQSQGAKDGHHSAQPKGVYSKAIQVTVDDTASLWNTPRMPEWDEAEKETGGKGLSGHKNEPIDSVMEGKDEKGTHRAKRQKKVHLVVLTHGLHSNLGADMLYLKESIDAAAKQAKIDAKTRRAKEKESKASKVEQEQETQGDGLDGDASKSNTQQREDEGDDTDDEEEVIVRGFSGNAVRTERGIKYLGKRLAKYVLTMTYPDQPYRPVTKSAANALSHALKQDSPKISHGESAPTHKDSTIIKSPQQDHQAAYKITSISFIAHSLGGLIQTYAVAYIQKHSPQFFDIIKPINFIAMASPFLGLSNENPLYVKFALDFGLVGRTGQDLGLTWRAPTIARSGWGAIVGNIGESAHKRLDGETAPEAKPLLRILPTGPAHTVLKKFRNRTVYSNVVNDGIVPLRTSCLLFLDWQGLGRVEKARRENGLVGTMAGWGWAEITGANSNYSNSPRRSGFWSEGESDTEETGNNTPTRQGHGLDVPQPPADAAEDDVRSLKSAARSVGSSAGSEKASTSPNLTNNNPLTNLFGFLKPNAVQKPNSQPKKISKIYKRSQTMNFGDEQSTSSKETHKTSPKQSKVTAGNDEGENPSLLSAPPKTTFFESAGDLLKPPLPPVEFLIDPSARPRTIFHDRVYHPSDIPPPPMKKRSTSLARRKSSMTVQSPATPSPGISHESSGLSTKDYDDAKNHPDRDPLDVIDGSAMKVEEKIARAYHRDLSWRKVLVRLEPDAHNNMIVRRMFANAHGWPVIKHLVDTHFSDAAVANTRDEDESNTERAKGSGEKADADGGEVNGDRRPSPSERTDSEVQEAADEVPALNSKPRPGSLGKALSFNRRPTLDSVDSTTWSERDWESGDDSDEVSSVGIPSRKPSEDKKGWNWTEAIVGKGAGASTTATATASSPKGTEQKDIDDFLRGARAQQQQQSRPLSSDGTGLGLNLNALSPSTDEESVTARVARLSVLQGNSTEIGDGDGDGSKPPPATGSKKD</sequence>
<accession>A0ABR4P9E4</accession>
<feature type="compositionally biased region" description="Basic and acidic residues" evidence="3">
    <location>
        <begin position="858"/>
        <end position="872"/>
    </location>
</feature>
<feature type="compositionally biased region" description="Polar residues" evidence="3">
    <location>
        <begin position="170"/>
        <end position="185"/>
    </location>
</feature>
<evidence type="ECO:0000256" key="3">
    <source>
        <dbReference type="SAM" id="MobiDB-lite"/>
    </source>
</evidence>
<feature type="region of interest" description="Disordered" evidence="3">
    <location>
        <begin position="106"/>
        <end position="125"/>
    </location>
</feature>
<feature type="region of interest" description="Disordered" evidence="3">
    <location>
        <begin position="165"/>
        <end position="195"/>
    </location>
</feature>
<evidence type="ECO:0000313" key="5">
    <source>
        <dbReference type="EMBL" id="KAL3419877.1"/>
    </source>
</evidence>
<feature type="region of interest" description="Disordered" evidence="3">
    <location>
        <begin position="620"/>
        <end position="783"/>
    </location>
</feature>
<keyword evidence="2" id="KW-0443">Lipid metabolism</keyword>
<evidence type="ECO:0000256" key="1">
    <source>
        <dbReference type="ARBA" id="ARBA00007920"/>
    </source>
</evidence>
<feature type="compositionally biased region" description="Basic and acidic residues" evidence="3">
    <location>
        <begin position="300"/>
        <end position="315"/>
    </location>
</feature>
<keyword evidence="6" id="KW-1185">Reference proteome</keyword>
<feature type="region of interest" description="Disordered" evidence="3">
    <location>
        <begin position="300"/>
        <end position="354"/>
    </location>
</feature>
<feature type="compositionally biased region" description="Acidic residues" evidence="3">
    <location>
        <begin position="338"/>
        <end position="348"/>
    </location>
</feature>
<proteinExistence type="inferred from homology"/>
<feature type="domain" description="DUF676" evidence="4">
    <location>
        <begin position="260"/>
        <end position="301"/>
    </location>
</feature>
<feature type="compositionally biased region" description="Low complexity" evidence="3">
    <location>
        <begin position="676"/>
        <end position="705"/>
    </location>
</feature>
<dbReference type="EMBL" id="JBFCZG010000007">
    <property type="protein sequence ID" value="KAL3419877.1"/>
    <property type="molecule type" value="Genomic_DNA"/>
</dbReference>
<feature type="region of interest" description="Disordered" evidence="3">
    <location>
        <begin position="401"/>
        <end position="422"/>
    </location>
</feature>
<dbReference type="SUPFAM" id="SSF53474">
    <property type="entry name" value="alpha/beta-Hydrolases"/>
    <property type="match status" value="1"/>
</dbReference>
<reference evidence="5 6" key="1">
    <citation type="submission" date="2024-06" db="EMBL/GenBank/DDBJ databases">
        <title>Complete genome of Phlyctema vagabunda strain 19-DSS-EL-015.</title>
        <authorList>
            <person name="Fiorenzani C."/>
        </authorList>
    </citation>
    <scope>NUCLEOTIDE SEQUENCE [LARGE SCALE GENOMIC DNA]</scope>
    <source>
        <strain evidence="5 6">19-DSS-EL-015</strain>
    </source>
</reference>
<evidence type="ECO:0000259" key="4">
    <source>
        <dbReference type="Pfam" id="PF05057"/>
    </source>
</evidence>
<feature type="compositionally biased region" description="Basic residues" evidence="3">
    <location>
        <begin position="822"/>
        <end position="834"/>
    </location>
</feature>
<dbReference type="InterPro" id="IPR044294">
    <property type="entry name" value="Lipase-like"/>
</dbReference>
<dbReference type="InterPro" id="IPR007751">
    <property type="entry name" value="DUF676_lipase-like"/>
</dbReference>
<keyword evidence="2" id="KW-0442">Lipid degradation</keyword>
<feature type="compositionally biased region" description="Polar residues" evidence="3">
    <location>
        <begin position="730"/>
        <end position="744"/>
    </location>
</feature>
<dbReference type="Gene3D" id="3.40.50.1820">
    <property type="entry name" value="alpha/beta hydrolase"/>
    <property type="match status" value="1"/>
</dbReference>
<name>A0ABR4P9E4_9HELO</name>
<feature type="compositionally biased region" description="Basic and acidic residues" evidence="3">
    <location>
        <begin position="401"/>
        <end position="421"/>
    </location>
</feature>
<feature type="compositionally biased region" description="Basic and acidic residues" evidence="3">
    <location>
        <begin position="237"/>
        <end position="254"/>
    </location>
</feature>
<feature type="domain" description="DUF676" evidence="4">
    <location>
        <begin position="432"/>
        <end position="583"/>
    </location>
</feature>
<dbReference type="PANTHER" id="PTHR12482">
    <property type="entry name" value="LIPASE ROG1-RELATED-RELATED"/>
    <property type="match status" value="1"/>
</dbReference>
<dbReference type="Pfam" id="PF05057">
    <property type="entry name" value="DUF676"/>
    <property type="match status" value="2"/>
</dbReference>
<feature type="compositionally biased region" description="Basic and acidic residues" evidence="3">
    <location>
        <begin position="1080"/>
        <end position="1090"/>
    </location>
</feature>
<feature type="compositionally biased region" description="Basic and acidic residues" evidence="3">
    <location>
        <begin position="949"/>
        <end position="981"/>
    </location>
</feature>
<organism evidence="5 6">
    <name type="scientific">Phlyctema vagabunda</name>
    <dbReference type="NCBI Taxonomy" id="108571"/>
    <lineage>
        <taxon>Eukaryota</taxon>
        <taxon>Fungi</taxon>
        <taxon>Dikarya</taxon>
        <taxon>Ascomycota</taxon>
        <taxon>Pezizomycotina</taxon>
        <taxon>Leotiomycetes</taxon>
        <taxon>Helotiales</taxon>
        <taxon>Dermateaceae</taxon>
        <taxon>Phlyctema</taxon>
    </lineage>
</organism>
<dbReference type="InterPro" id="IPR029058">
    <property type="entry name" value="AB_hydrolase_fold"/>
</dbReference>
<dbReference type="Proteomes" id="UP001629113">
    <property type="component" value="Unassembled WGS sequence"/>
</dbReference>
<feature type="compositionally biased region" description="Basic and acidic residues" evidence="3">
    <location>
        <begin position="116"/>
        <end position="125"/>
    </location>
</feature>
<protein>
    <submittedName>
        <fullName evidence="5">Lipase ROG1</fullName>
    </submittedName>
</protein>
<feature type="compositionally biased region" description="Polar residues" evidence="3">
    <location>
        <begin position="620"/>
        <end position="630"/>
    </location>
</feature>
<feature type="compositionally biased region" description="Low complexity" evidence="3">
    <location>
        <begin position="1065"/>
        <end position="1079"/>
    </location>
</feature>
<evidence type="ECO:0000256" key="2">
    <source>
        <dbReference type="ARBA" id="ARBA00022963"/>
    </source>
</evidence>
<comment type="similarity">
    <text evidence="1">Belongs to the putative lipase ROG1 family.</text>
</comment>